<gene>
    <name evidence="4" type="ORF">HQ394_09445</name>
</gene>
<evidence type="ECO:0000256" key="1">
    <source>
        <dbReference type="ARBA" id="ARBA00012528"/>
    </source>
</evidence>
<dbReference type="GO" id="GO:0052621">
    <property type="term" value="F:diguanylate cyclase activity"/>
    <property type="evidence" value="ECO:0007669"/>
    <property type="project" value="UniProtKB-EC"/>
</dbReference>
<dbReference type="EC" id="2.7.7.65" evidence="1"/>
<evidence type="ECO:0000313" key="4">
    <source>
        <dbReference type="EMBL" id="QNT69514.1"/>
    </source>
</evidence>
<protein>
    <recommendedName>
        <fullName evidence="1">diguanylate cyclase</fullName>
        <ecNumber evidence="1">2.7.7.65</ecNumber>
    </recommendedName>
</protein>
<dbReference type="GO" id="GO:0005886">
    <property type="term" value="C:plasma membrane"/>
    <property type="evidence" value="ECO:0007669"/>
    <property type="project" value="TreeGrafter"/>
</dbReference>
<dbReference type="EMBL" id="CP053923">
    <property type="protein sequence ID" value="QNT69514.1"/>
    <property type="molecule type" value="Genomic_DNA"/>
</dbReference>
<sequence>MPETVPAQLVADRMEAELAKVLAAAETTANAACSYGSSLEEASDVVECMRTGKDLRLLILAILRETRAIAKQSRDLGEQLRQSLQEVCRLRQQLEVPRLEVMTDALTGLANRKMFDHILGEAAREAIASETPLSVFMLDIDHFKTFNAAHGNTTGDQVLKLLAVTLKQSLKGQDTVARYGGGEFAIILPRTRLKDAAALAEGIRQRVASKCVVHLRTGDQLGRVSVSIGVAQFNFGEPLHKFLARADHALHFAKRFGRNRVVGDSGSLPLPDAHA</sequence>
<reference evidence="4 5" key="1">
    <citation type="submission" date="2020-05" db="EMBL/GenBank/DDBJ databases">
        <title>Complete closed genome sequence of Defluviicoccus vanus.</title>
        <authorList>
            <person name="Bessarab I."/>
            <person name="Arumugam K."/>
            <person name="Maszenan A.M."/>
            <person name="Seviour R.J."/>
            <person name="Williams R.B."/>
        </authorList>
    </citation>
    <scope>NUCLEOTIDE SEQUENCE [LARGE SCALE GENOMIC DNA]</scope>
    <source>
        <strain evidence="4 5">Ben 114</strain>
    </source>
</reference>
<keyword evidence="5" id="KW-1185">Reference proteome</keyword>
<dbReference type="SUPFAM" id="SSF55073">
    <property type="entry name" value="Nucleotide cyclase"/>
    <property type="match status" value="1"/>
</dbReference>
<dbReference type="PANTHER" id="PTHR45138">
    <property type="entry name" value="REGULATORY COMPONENTS OF SENSORY TRANSDUCTION SYSTEM"/>
    <property type="match status" value="1"/>
</dbReference>
<proteinExistence type="predicted"/>
<dbReference type="CDD" id="cd01949">
    <property type="entry name" value="GGDEF"/>
    <property type="match status" value="1"/>
</dbReference>
<feature type="domain" description="GGDEF" evidence="3">
    <location>
        <begin position="131"/>
        <end position="266"/>
    </location>
</feature>
<dbReference type="PANTHER" id="PTHR45138:SF9">
    <property type="entry name" value="DIGUANYLATE CYCLASE DGCM-RELATED"/>
    <property type="match status" value="1"/>
</dbReference>
<evidence type="ECO:0000256" key="2">
    <source>
        <dbReference type="ARBA" id="ARBA00034247"/>
    </source>
</evidence>
<dbReference type="Gene3D" id="3.30.70.270">
    <property type="match status" value="1"/>
</dbReference>
<accession>A0A7H1N1C8</accession>
<evidence type="ECO:0000259" key="3">
    <source>
        <dbReference type="PROSITE" id="PS50887"/>
    </source>
</evidence>
<dbReference type="GO" id="GO:0043709">
    <property type="term" value="P:cell adhesion involved in single-species biofilm formation"/>
    <property type="evidence" value="ECO:0007669"/>
    <property type="project" value="TreeGrafter"/>
</dbReference>
<dbReference type="NCBIfam" id="TIGR00254">
    <property type="entry name" value="GGDEF"/>
    <property type="match status" value="1"/>
</dbReference>
<dbReference type="InterPro" id="IPR000160">
    <property type="entry name" value="GGDEF_dom"/>
</dbReference>
<comment type="catalytic activity">
    <reaction evidence="2">
        <text>2 GTP = 3',3'-c-di-GMP + 2 diphosphate</text>
        <dbReference type="Rhea" id="RHEA:24898"/>
        <dbReference type="ChEBI" id="CHEBI:33019"/>
        <dbReference type="ChEBI" id="CHEBI:37565"/>
        <dbReference type="ChEBI" id="CHEBI:58805"/>
        <dbReference type="EC" id="2.7.7.65"/>
    </reaction>
</comment>
<dbReference type="FunFam" id="3.30.70.270:FF:000001">
    <property type="entry name" value="Diguanylate cyclase domain protein"/>
    <property type="match status" value="1"/>
</dbReference>
<dbReference type="GO" id="GO:1902201">
    <property type="term" value="P:negative regulation of bacterial-type flagellum-dependent cell motility"/>
    <property type="evidence" value="ECO:0007669"/>
    <property type="project" value="TreeGrafter"/>
</dbReference>
<evidence type="ECO:0000313" key="5">
    <source>
        <dbReference type="Proteomes" id="UP000516369"/>
    </source>
</evidence>
<organism evidence="4 5">
    <name type="scientific">Defluviicoccus vanus</name>
    <dbReference type="NCBI Taxonomy" id="111831"/>
    <lineage>
        <taxon>Bacteria</taxon>
        <taxon>Pseudomonadati</taxon>
        <taxon>Pseudomonadota</taxon>
        <taxon>Alphaproteobacteria</taxon>
        <taxon>Rhodospirillales</taxon>
        <taxon>Rhodospirillaceae</taxon>
        <taxon>Defluviicoccus</taxon>
    </lineage>
</organism>
<dbReference type="AlphaFoldDB" id="A0A7H1N1C8"/>
<dbReference type="InterPro" id="IPR043128">
    <property type="entry name" value="Rev_trsase/Diguanyl_cyclase"/>
</dbReference>
<dbReference type="PROSITE" id="PS50887">
    <property type="entry name" value="GGDEF"/>
    <property type="match status" value="1"/>
</dbReference>
<dbReference type="InterPro" id="IPR029787">
    <property type="entry name" value="Nucleotide_cyclase"/>
</dbReference>
<dbReference type="Proteomes" id="UP000516369">
    <property type="component" value="Chromosome"/>
</dbReference>
<dbReference type="SMART" id="SM00267">
    <property type="entry name" value="GGDEF"/>
    <property type="match status" value="1"/>
</dbReference>
<dbReference type="Pfam" id="PF00990">
    <property type="entry name" value="GGDEF"/>
    <property type="match status" value="1"/>
</dbReference>
<name>A0A7H1N1C8_9PROT</name>
<dbReference type="KEGG" id="dvn:HQ394_09445"/>
<dbReference type="RefSeq" id="WP_190263014.1">
    <property type="nucleotide sequence ID" value="NZ_CP053923.1"/>
</dbReference>
<dbReference type="InterPro" id="IPR050469">
    <property type="entry name" value="Diguanylate_Cyclase"/>
</dbReference>